<evidence type="ECO:0000313" key="3">
    <source>
        <dbReference type="Proteomes" id="UP001174909"/>
    </source>
</evidence>
<name>A0AA35RJ08_GEOBA</name>
<keyword evidence="1" id="KW-0472">Membrane</keyword>
<feature type="transmembrane region" description="Helical" evidence="1">
    <location>
        <begin position="115"/>
        <end position="137"/>
    </location>
</feature>
<dbReference type="AlphaFoldDB" id="A0AA35RJ08"/>
<keyword evidence="1" id="KW-0812">Transmembrane</keyword>
<feature type="transmembrane region" description="Helical" evidence="1">
    <location>
        <begin position="36"/>
        <end position="55"/>
    </location>
</feature>
<protein>
    <submittedName>
        <fullName evidence="2">Uncharacterized protein</fullName>
    </submittedName>
</protein>
<keyword evidence="1" id="KW-1133">Transmembrane helix</keyword>
<accession>A0AA35RJ08</accession>
<evidence type="ECO:0000313" key="2">
    <source>
        <dbReference type="EMBL" id="CAI8012425.1"/>
    </source>
</evidence>
<proteinExistence type="predicted"/>
<feature type="transmembrane region" description="Helical" evidence="1">
    <location>
        <begin position="76"/>
        <end position="95"/>
    </location>
</feature>
<comment type="caution">
    <text evidence="2">The sequence shown here is derived from an EMBL/GenBank/DDBJ whole genome shotgun (WGS) entry which is preliminary data.</text>
</comment>
<keyword evidence="3" id="KW-1185">Reference proteome</keyword>
<gene>
    <name evidence="2" type="ORF">GBAR_LOCUS7972</name>
</gene>
<organism evidence="2 3">
    <name type="scientific">Geodia barretti</name>
    <name type="common">Barrett's horny sponge</name>
    <dbReference type="NCBI Taxonomy" id="519541"/>
    <lineage>
        <taxon>Eukaryota</taxon>
        <taxon>Metazoa</taxon>
        <taxon>Porifera</taxon>
        <taxon>Demospongiae</taxon>
        <taxon>Heteroscleromorpha</taxon>
        <taxon>Tetractinellida</taxon>
        <taxon>Astrophorina</taxon>
        <taxon>Geodiidae</taxon>
        <taxon>Geodia</taxon>
    </lineage>
</organism>
<feature type="transmembrane region" description="Helical" evidence="1">
    <location>
        <begin position="7"/>
        <end position="30"/>
    </location>
</feature>
<dbReference type="Proteomes" id="UP001174909">
    <property type="component" value="Unassembled WGS sequence"/>
</dbReference>
<reference evidence="2" key="1">
    <citation type="submission" date="2023-03" db="EMBL/GenBank/DDBJ databases">
        <authorList>
            <person name="Steffen K."/>
            <person name="Cardenas P."/>
        </authorList>
    </citation>
    <scope>NUCLEOTIDE SEQUENCE</scope>
</reference>
<dbReference type="EMBL" id="CASHTH010001184">
    <property type="protein sequence ID" value="CAI8012425.1"/>
    <property type="molecule type" value="Genomic_DNA"/>
</dbReference>
<sequence length="142" mass="15739">MAAVKKLVGAYLIIVAVLVAMFFIINTFLLDSLDVPSVWSVLNVFMLIGLALSLIHNYFRKRAMDAAEDGGALNRAYFEANAAFYVTAGVTILFHNWFSLLAQGSNYLDGNHQAWIIWATVDTLLPIMLGITGCHVWRSAQE</sequence>
<evidence type="ECO:0000256" key="1">
    <source>
        <dbReference type="SAM" id="Phobius"/>
    </source>
</evidence>